<protein>
    <submittedName>
        <fullName evidence="2">Uncharacterized protein</fullName>
    </submittedName>
</protein>
<dbReference type="RefSeq" id="WP_065915026.1">
    <property type="nucleotide sequence ID" value="NZ_CP016793.1"/>
</dbReference>
<keyword evidence="1" id="KW-1133">Transmembrane helix</keyword>
<keyword evidence="1" id="KW-0472">Membrane</keyword>
<dbReference type="AlphaFoldDB" id="A0A1B2HFX6"/>
<reference evidence="2 3" key="1">
    <citation type="submission" date="2016-07" db="EMBL/GenBank/DDBJ databases">
        <title>Complete genome sequence of the Lentzea guizhouensis DHS C013.</title>
        <authorList>
            <person name="Cao C."/>
        </authorList>
    </citation>
    <scope>NUCLEOTIDE SEQUENCE [LARGE SCALE GENOMIC DNA]</scope>
    <source>
        <strain evidence="2 3">DHS C013</strain>
    </source>
</reference>
<evidence type="ECO:0000313" key="3">
    <source>
        <dbReference type="Proteomes" id="UP000093053"/>
    </source>
</evidence>
<accession>A0A1B2HFX6</accession>
<dbReference type="EMBL" id="CP016793">
    <property type="protein sequence ID" value="ANZ36627.1"/>
    <property type="molecule type" value="Genomic_DNA"/>
</dbReference>
<proteinExistence type="predicted"/>
<gene>
    <name evidence="2" type="ORF">BBK82_11675</name>
</gene>
<keyword evidence="1" id="KW-0812">Transmembrane</keyword>
<evidence type="ECO:0000313" key="2">
    <source>
        <dbReference type="EMBL" id="ANZ36627.1"/>
    </source>
</evidence>
<sequence>MSTESVAPAPAPQPEAKKPSVLKKILGYVVGLIVAAGAIYAFNYFSSDEAQAKVGDCANITGTSNNPTYKAVDCTSAEANYVVGQAFGSLSEPCKGDYVEYTHSQRRGPKTKLCLAPVLAEGTCYGEDGDNVNPKVVGCTETATFKVTKAVKDAAVPECAEGEKAFAFPEAKLNYCLGAPA</sequence>
<dbReference type="Proteomes" id="UP000093053">
    <property type="component" value="Chromosome"/>
</dbReference>
<dbReference type="KEGG" id="led:BBK82_11675"/>
<evidence type="ECO:0000256" key="1">
    <source>
        <dbReference type="SAM" id="Phobius"/>
    </source>
</evidence>
<keyword evidence="3" id="KW-1185">Reference proteome</keyword>
<name>A0A1B2HFX6_9PSEU</name>
<organism evidence="2 3">
    <name type="scientific">Lentzea guizhouensis</name>
    <dbReference type="NCBI Taxonomy" id="1586287"/>
    <lineage>
        <taxon>Bacteria</taxon>
        <taxon>Bacillati</taxon>
        <taxon>Actinomycetota</taxon>
        <taxon>Actinomycetes</taxon>
        <taxon>Pseudonocardiales</taxon>
        <taxon>Pseudonocardiaceae</taxon>
        <taxon>Lentzea</taxon>
    </lineage>
</organism>
<dbReference type="STRING" id="1586287.BBK82_11675"/>
<dbReference type="OrthoDB" id="3635048at2"/>
<feature type="transmembrane region" description="Helical" evidence="1">
    <location>
        <begin position="25"/>
        <end position="45"/>
    </location>
</feature>